<dbReference type="EMBL" id="FOLO01000021">
    <property type="protein sequence ID" value="SFC88933.1"/>
    <property type="molecule type" value="Genomic_DNA"/>
</dbReference>
<dbReference type="Pfam" id="PF09587">
    <property type="entry name" value="PGA_cap"/>
    <property type="match status" value="1"/>
</dbReference>
<reference evidence="4 5" key="1">
    <citation type="submission" date="2016-10" db="EMBL/GenBank/DDBJ databases">
        <authorList>
            <person name="de Groot N.N."/>
        </authorList>
    </citation>
    <scope>NUCLEOTIDE SEQUENCE [LARGE SCALE GENOMIC DNA]</scope>
    <source>
        <strain evidence="4 5">DSM 6059</strain>
    </source>
</reference>
<dbReference type="Gene3D" id="2.60.120.260">
    <property type="entry name" value="Galactose-binding domain-like"/>
    <property type="match status" value="1"/>
</dbReference>
<dbReference type="RefSeq" id="WP_177208050.1">
    <property type="nucleotide sequence ID" value="NZ_FOLO01000021.1"/>
</dbReference>
<sequence>MNKNIVLTCVSLGVIATLACSTSSVVQAKSLVNITGSLMNEQDALLKNATISLNGKEYKTDTQGRYSISVEMSDIYRLKFSSPAYYSGIQTFSHYELSQQNMNIKPVELVKKVKGRTLFAFGGDVMMGRRFVKPKFDNQVIISSGQEAKDTKSIVENMRPYMSLADFSSVNLETQIADSKPSQRAPKSVTFYSPPETLSALEWVGIDFVTLGNNHTYDYMDSGLKSTLNYLDKSILNYAGAGINQTDALKAHHQSLNGTEYAFLGYVGWEGGFTPNQTATNDKGGAAFGSIDNIIESVSREVADDKATIVQYHGSLEYKTEPTLVTEQRLKTAIDTGADMAIAHHPHVTQGFEIYNDKLIAYSMGNFIFDQYFYATPHSFVLYVWMDGDRFHRAEIIPVYLKGYKPTPATGMHRYTVLKRLDQLSQKRGLKLAVSGGHGIISTNKSSTKVTQNETVISTLAEQTAYPLYHTDWNKNIQRVISTDNTLQYRLGVNLVNGSDFESFDTFNTSERGWNMDQNDFSLTQKTAASGQYAMVSNLKRGGKDVFAMTNFRRVYNASSPMTIQTNIKVATDTKINFYWQGRKNKDKFSHAIKHAEKHLIETVTLDGKEGWTNLEVAFNSQRVGYRSFRILLEIEDLSGNSNTVYLDDVNLIEWQSAFNKMNTLPILNEGAVQASFIGFDKPSNEKITIRYQ</sequence>
<dbReference type="CDD" id="cd07381">
    <property type="entry name" value="MPP_CapA"/>
    <property type="match status" value="1"/>
</dbReference>
<feature type="chain" id="PRO_5011532082" evidence="2">
    <location>
        <begin position="29"/>
        <end position="693"/>
    </location>
</feature>
<dbReference type="InterPro" id="IPR008969">
    <property type="entry name" value="CarboxyPept-like_regulatory"/>
</dbReference>
<dbReference type="PANTHER" id="PTHR33393:SF11">
    <property type="entry name" value="POLYGLUTAMINE SYNTHESIS ACCESSORY PROTEIN RV0574C-RELATED"/>
    <property type="match status" value="1"/>
</dbReference>
<dbReference type="AlphaFoldDB" id="A0A1I1N259"/>
<dbReference type="PANTHER" id="PTHR33393">
    <property type="entry name" value="POLYGLUTAMINE SYNTHESIS ACCESSORY PROTEIN RV0574C-RELATED"/>
    <property type="match status" value="1"/>
</dbReference>
<dbReference type="SUPFAM" id="SSF56300">
    <property type="entry name" value="Metallo-dependent phosphatases"/>
    <property type="match status" value="1"/>
</dbReference>
<accession>A0A1I1N259</accession>
<keyword evidence="2" id="KW-0732">Signal</keyword>
<evidence type="ECO:0000313" key="4">
    <source>
        <dbReference type="EMBL" id="SFC88933.1"/>
    </source>
</evidence>
<feature type="domain" description="Capsule synthesis protein CapA" evidence="3">
    <location>
        <begin position="118"/>
        <end position="371"/>
    </location>
</feature>
<dbReference type="STRING" id="1123010.SAMN02745724_02833"/>
<dbReference type="PROSITE" id="PS51257">
    <property type="entry name" value="PROKAR_LIPOPROTEIN"/>
    <property type="match status" value="1"/>
</dbReference>
<evidence type="ECO:0000256" key="1">
    <source>
        <dbReference type="ARBA" id="ARBA00005662"/>
    </source>
</evidence>
<gene>
    <name evidence="4" type="ORF">SAMN02745724_02833</name>
</gene>
<comment type="similarity">
    <text evidence="1">Belongs to the CapA family.</text>
</comment>
<dbReference type="InterPro" id="IPR029052">
    <property type="entry name" value="Metallo-depent_PP-like"/>
</dbReference>
<feature type="signal peptide" evidence="2">
    <location>
        <begin position="1"/>
        <end position="28"/>
    </location>
</feature>
<dbReference type="Proteomes" id="UP000198862">
    <property type="component" value="Unassembled WGS sequence"/>
</dbReference>
<proteinExistence type="inferred from homology"/>
<evidence type="ECO:0000313" key="5">
    <source>
        <dbReference type="Proteomes" id="UP000198862"/>
    </source>
</evidence>
<dbReference type="InterPro" id="IPR052169">
    <property type="entry name" value="CW_Biosynth-Accessory"/>
</dbReference>
<dbReference type="SUPFAM" id="SSF49464">
    <property type="entry name" value="Carboxypeptidase regulatory domain-like"/>
    <property type="match status" value="1"/>
</dbReference>
<keyword evidence="5" id="KW-1185">Reference proteome</keyword>
<dbReference type="SMART" id="SM00854">
    <property type="entry name" value="PGA_cap"/>
    <property type="match status" value="1"/>
</dbReference>
<evidence type="ECO:0000256" key="2">
    <source>
        <dbReference type="SAM" id="SignalP"/>
    </source>
</evidence>
<evidence type="ECO:0000259" key="3">
    <source>
        <dbReference type="SMART" id="SM00854"/>
    </source>
</evidence>
<dbReference type="InterPro" id="IPR019079">
    <property type="entry name" value="Capsule_synth_CapA"/>
</dbReference>
<organism evidence="4 5">
    <name type="scientific">Pseudoalteromonas denitrificans DSM 6059</name>
    <dbReference type="NCBI Taxonomy" id="1123010"/>
    <lineage>
        <taxon>Bacteria</taxon>
        <taxon>Pseudomonadati</taxon>
        <taxon>Pseudomonadota</taxon>
        <taxon>Gammaproteobacteria</taxon>
        <taxon>Alteromonadales</taxon>
        <taxon>Pseudoalteromonadaceae</taxon>
        <taxon>Pseudoalteromonas</taxon>
    </lineage>
</organism>
<dbReference type="Gene3D" id="3.60.21.10">
    <property type="match status" value="1"/>
</dbReference>
<name>A0A1I1N259_9GAMM</name>
<protein>
    <submittedName>
        <fullName evidence="4">Capsule synthesis protein PGA_cap</fullName>
    </submittedName>
</protein>